<proteinExistence type="predicted"/>
<reference evidence="3" key="1">
    <citation type="submission" date="2021-03" db="EMBL/GenBank/DDBJ databases">
        <title>Streptomyces poriferae sp. nov., a novel marine sponge-derived Actinobacteria species with anti-MRSA activity.</title>
        <authorList>
            <person name="Sandoval-Powers M."/>
            <person name="Kralova S."/>
            <person name="Nguyen G.-S."/>
            <person name="Fawwal D."/>
            <person name="Degnes K."/>
            <person name="Klinkenberg G."/>
            <person name="Sletta H."/>
            <person name="Wentzel A."/>
            <person name="Liles M.R."/>
        </authorList>
    </citation>
    <scope>NUCLEOTIDE SEQUENCE</scope>
    <source>
        <strain evidence="3">DSM 41794</strain>
    </source>
</reference>
<feature type="signal peptide" evidence="2">
    <location>
        <begin position="1"/>
        <end position="21"/>
    </location>
</feature>
<evidence type="ECO:0000256" key="2">
    <source>
        <dbReference type="SAM" id="SignalP"/>
    </source>
</evidence>
<name>A0A939JHU4_9ACTN</name>
<dbReference type="RefSeq" id="WP_206962429.1">
    <property type="nucleotide sequence ID" value="NZ_BAAAJJ010000009.1"/>
</dbReference>
<evidence type="ECO:0000313" key="4">
    <source>
        <dbReference type="Proteomes" id="UP000664167"/>
    </source>
</evidence>
<dbReference type="Proteomes" id="UP000664167">
    <property type="component" value="Unassembled WGS sequence"/>
</dbReference>
<dbReference type="AlphaFoldDB" id="A0A939JHU4"/>
<feature type="chain" id="PRO_5039016243" description="Lipoprotein" evidence="2">
    <location>
        <begin position="22"/>
        <end position="207"/>
    </location>
</feature>
<accession>A0A939JHU4</accession>
<protein>
    <recommendedName>
        <fullName evidence="5">Lipoprotein</fullName>
    </recommendedName>
</protein>
<dbReference type="EMBL" id="JAFLRJ010000129">
    <property type="protein sequence ID" value="MBO0513002.1"/>
    <property type="molecule type" value="Genomic_DNA"/>
</dbReference>
<evidence type="ECO:0000313" key="3">
    <source>
        <dbReference type="EMBL" id="MBO0513002.1"/>
    </source>
</evidence>
<feature type="region of interest" description="Disordered" evidence="1">
    <location>
        <begin position="24"/>
        <end position="57"/>
    </location>
</feature>
<keyword evidence="2" id="KW-0732">Signal</keyword>
<organism evidence="3 4">
    <name type="scientific">Streptomyces beijiangensis</name>
    <dbReference type="NCBI Taxonomy" id="163361"/>
    <lineage>
        <taxon>Bacteria</taxon>
        <taxon>Bacillati</taxon>
        <taxon>Actinomycetota</taxon>
        <taxon>Actinomycetes</taxon>
        <taxon>Kitasatosporales</taxon>
        <taxon>Streptomycetaceae</taxon>
        <taxon>Streptomyces</taxon>
    </lineage>
</organism>
<sequence>MRSRTALVVATACALAAACTASHDNRPDLTRSAAPTTTAAPATTAAPTPAPTEFGTKDSRIVRCVSAEAHISPVPTRQPSTHDVVVGPLRWPGLKDRAHSDLEGFAAQQSDGWHYKIGAEIAAGASVTVSVAPQARTKAGLEYGQQWDYSSAQEVAFHACPKGRTAYVGGFFVAGPTGRICLPLDIRTGEAPPRRITVSLGAGPCPD</sequence>
<evidence type="ECO:0008006" key="5">
    <source>
        <dbReference type="Google" id="ProtNLM"/>
    </source>
</evidence>
<keyword evidence="4" id="KW-1185">Reference proteome</keyword>
<gene>
    <name evidence="3" type="ORF">J0695_14480</name>
</gene>
<comment type="caution">
    <text evidence="3">The sequence shown here is derived from an EMBL/GenBank/DDBJ whole genome shotgun (WGS) entry which is preliminary data.</text>
</comment>
<evidence type="ECO:0000256" key="1">
    <source>
        <dbReference type="SAM" id="MobiDB-lite"/>
    </source>
</evidence>
<dbReference type="PROSITE" id="PS51257">
    <property type="entry name" value="PROKAR_LIPOPROTEIN"/>
    <property type="match status" value="1"/>
</dbReference>
<feature type="compositionally biased region" description="Low complexity" evidence="1">
    <location>
        <begin position="33"/>
        <end position="47"/>
    </location>
</feature>